<sequence>MLTRKTAQGNLTPLDSEIERTCKSNRNQTKGTSLPIDDTTAVLLPHKGRRKHHQTHLHIQFTRTKRNPQDSTWH</sequence>
<name>A0A2P6RH43_ROSCH</name>
<comment type="caution">
    <text evidence="2">The sequence shown here is derived from an EMBL/GenBank/DDBJ whole genome shotgun (WGS) entry which is preliminary data.</text>
</comment>
<feature type="compositionally biased region" description="Basic residues" evidence="1">
    <location>
        <begin position="46"/>
        <end position="56"/>
    </location>
</feature>
<proteinExistence type="predicted"/>
<dbReference type="EMBL" id="PDCK01000041">
    <property type="protein sequence ID" value="PRQ45737.1"/>
    <property type="molecule type" value="Genomic_DNA"/>
</dbReference>
<gene>
    <name evidence="2" type="ORF">RchiOBHm_Chr3g0494871</name>
</gene>
<keyword evidence="3" id="KW-1185">Reference proteome</keyword>
<protein>
    <submittedName>
        <fullName evidence="2">Uncharacterized protein</fullName>
    </submittedName>
</protein>
<reference evidence="2 3" key="1">
    <citation type="journal article" date="2018" name="Nat. Genet.">
        <title>The Rosa genome provides new insights in the design of modern roses.</title>
        <authorList>
            <person name="Bendahmane M."/>
        </authorList>
    </citation>
    <scope>NUCLEOTIDE SEQUENCE [LARGE SCALE GENOMIC DNA]</scope>
    <source>
        <strain evidence="3">cv. Old Blush</strain>
    </source>
</reference>
<organism evidence="2 3">
    <name type="scientific">Rosa chinensis</name>
    <name type="common">China rose</name>
    <dbReference type="NCBI Taxonomy" id="74649"/>
    <lineage>
        <taxon>Eukaryota</taxon>
        <taxon>Viridiplantae</taxon>
        <taxon>Streptophyta</taxon>
        <taxon>Embryophyta</taxon>
        <taxon>Tracheophyta</taxon>
        <taxon>Spermatophyta</taxon>
        <taxon>Magnoliopsida</taxon>
        <taxon>eudicotyledons</taxon>
        <taxon>Gunneridae</taxon>
        <taxon>Pentapetalae</taxon>
        <taxon>rosids</taxon>
        <taxon>fabids</taxon>
        <taxon>Rosales</taxon>
        <taxon>Rosaceae</taxon>
        <taxon>Rosoideae</taxon>
        <taxon>Rosoideae incertae sedis</taxon>
        <taxon>Rosa</taxon>
    </lineage>
</organism>
<evidence type="ECO:0000313" key="3">
    <source>
        <dbReference type="Proteomes" id="UP000238479"/>
    </source>
</evidence>
<evidence type="ECO:0000313" key="2">
    <source>
        <dbReference type="EMBL" id="PRQ45737.1"/>
    </source>
</evidence>
<dbReference type="Gramene" id="PRQ45737">
    <property type="protein sequence ID" value="PRQ45737"/>
    <property type="gene ID" value="RchiOBHm_Chr3g0494871"/>
</dbReference>
<evidence type="ECO:0000256" key="1">
    <source>
        <dbReference type="SAM" id="MobiDB-lite"/>
    </source>
</evidence>
<accession>A0A2P6RH43</accession>
<feature type="region of interest" description="Disordered" evidence="1">
    <location>
        <begin position="1"/>
        <end position="74"/>
    </location>
</feature>
<feature type="compositionally biased region" description="Polar residues" evidence="1">
    <location>
        <begin position="1"/>
        <end position="13"/>
    </location>
</feature>
<dbReference type="Proteomes" id="UP000238479">
    <property type="component" value="Chromosome 3"/>
</dbReference>
<dbReference type="AlphaFoldDB" id="A0A2P6RH43"/>